<dbReference type="EMBL" id="JACGCI010000008">
    <property type="protein sequence ID" value="KAF6761951.1"/>
    <property type="molecule type" value="Genomic_DNA"/>
</dbReference>
<dbReference type="InterPro" id="IPR040666">
    <property type="entry name" value="Atg29_N"/>
</dbReference>
<comment type="subcellular location">
    <subcellularLocation>
        <location evidence="1">Preautophagosomal structure</location>
    </subcellularLocation>
</comment>
<keyword evidence="10" id="KW-1185">Reference proteome</keyword>
<dbReference type="OrthoDB" id="21072at2759"/>
<evidence type="ECO:0000313" key="10">
    <source>
        <dbReference type="Proteomes" id="UP000521943"/>
    </source>
</evidence>
<dbReference type="InterPro" id="IPR039113">
    <property type="entry name" value="ATG29"/>
</dbReference>
<evidence type="ECO:0000256" key="4">
    <source>
        <dbReference type="ARBA" id="ARBA00022448"/>
    </source>
</evidence>
<feature type="compositionally biased region" description="Basic and acidic residues" evidence="7">
    <location>
        <begin position="318"/>
        <end position="332"/>
    </location>
</feature>
<dbReference type="PANTHER" id="PTHR40012">
    <property type="entry name" value="AUTOPHAGY-RELATED PROTEIN 29"/>
    <property type="match status" value="1"/>
</dbReference>
<evidence type="ECO:0000259" key="8">
    <source>
        <dbReference type="Pfam" id="PF18388"/>
    </source>
</evidence>
<sequence>MSAPPLRVVVRLPGPRPDNPTPDPPQIEWTQDKADILWKVIERSRSSDSGGADWKGLAAHLEVPLPYLLYRVNARFQEEIKGLKDIQGALSPTGGQPPPSPFAAESTSPRTAQGERPSPLHRLQTRMTGSSRLSSSSKLNTPLGVRARLNSLTNNAPRPKKIISSSTLTLQASKKEHLPLRPTSPSSGSDGDSEDDEEARKEEEAERAAEEQETLNRRLEELQRMMTNDAIGLVSTARPRRRSLNQDRGRLGALSPRSVGSSFRHDTLSSRSGSQSVSDTGSPQGSIPDIPSPADNSQSQSPRGRYSTDSRTSPRFQNGERPRNYVHSDEYGSSHGSETSSFTDLSDASVSASALESALMSNIRGGGGSRLSQFVPSSRVISRSSRLPR</sequence>
<comment type="similarity">
    <text evidence="2">Belongs to the ATG29 family.</text>
</comment>
<dbReference type="Gene3D" id="1.10.10.2570">
    <property type="match status" value="1"/>
</dbReference>
<feature type="domain" description="Atg29 N-terminal" evidence="8">
    <location>
        <begin position="7"/>
        <end position="63"/>
    </location>
</feature>
<feature type="compositionally biased region" description="Polar residues" evidence="7">
    <location>
        <begin position="334"/>
        <end position="344"/>
    </location>
</feature>
<dbReference type="GO" id="GO:0015031">
    <property type="term" value="P:protein transport"/>
    <property type="evidence" value="ECO:0007669"/>
    <property type="project" value="UniProtKB-KW"/>
</dbReference>
<feature type="region of interest" description="Disordered" evidence="7">
    <location>
        <begin position="1"/>
        <end position="28"/>
    </location>
</feature>
<comment type="caution">
    <text evidence="9">The sequence shown here is derived from an EMBL/GenBank/DDBJ whole genome shotgun (WGS) entry which is preliminary data.</text>
</comment>
<protein>
    <recommendedName>
        <fullName evidence="3">Autophagy-related protein 29</fullName>
    </recommendedName>
</protein>
<evidence type="ECO:0000256" key="2">
    <source>
        <dbReference type="ARBA" id="ARBA00010082"/>
    </source>
</evidence>
<organism evidence="9 10">
    <name type="scientific">Ephemerocybe angulata</name>
    <dbReference type="NCBI Taxonomy" id="980116"/>
    <lineage>
        <taxon>Eukaryota</taxon>
        <taxon>Fungi</taxon>
        <taxon>Dikarya</taxon>
        <taxon>Basidiomycota</taxon>
        <taxon>Agaricomycotina</taxon>
        <taxon>Agaricomycetes</taxon>
        <taxon>Agaricomycetidae</taxon>
        <taxon>Agaricales</taxon>
        <taxon>Agaricineae</taxon>
        <taxon>Psathyrellaceae</taxon>
        <taxon>Ephemerocybe</taxon>
    </lineage>
</organism>
<feature type="compositionally biased region" description="Low complexity" evidence="7">
    <location>
        <begin position="375"/>
        <end position="389"/>
    </location>
</feature>
<dbReference type="Proteomes" id="UP000521943">
    <property type="component" value="Unassembled WGS sequence"/>
</dbReference>
<evidence type="ECO:0000313" key="9">
    <source>
        <dbReference type="EMBL" id="KAF6761951.1"/>
    </source>
</evidence>
<feature type="compositionally biased region" description="Polar residues" evidence="7">
    <location>
        <begin position="163"/>
        <end position="172"/>
    </location>
</feature>
<proteinExistence type="inferred from homology"/>
<evidence type="ECO:0000256" key="7">
    <source>
        <dbReference type="SAM" id="MobiDB-lite"/>
    </source>
</evidence>
<feature type="region of interest" description="Disordered" evidence="7">
    <location>
        <begin position="230"/>
        <end position="389"/>
    </location>
</feature>
<evidence type="ECO:0000256" key="5">
    <source>
        <dbReference type="ARBA" id="ARBA00022927"/>
    </source>
</evidence>
<dbReference type="Pfam" id="PF18388">
    <property type="entry name" value="ATG29_N"/>
    <property type="match status" value="1"/>
</dbReference>
<evidence type="ECO:0000256" key="6">
    <source>
        <dbReference type="ARBA" id="ARBA00023006"/>
    </source>
</evidence>
<evidence type="ECO:0000256" key="3">
    <source>
        <dbReference type="ARBA" id="ARBA00013784"/>
    </source>
</evidence>
<dbReference type="GO" id="GO:0000407">
    <property type="term" value="C:phagophore assembly site"/>
    <property type="evidence" value="ECO:0007669"/>
    <property type="project" value="UniProtKB-SubCell"/>
</dbReference>
<feature type="region of interest" description="Disordered" evidence="7">
    <location>
        <begin position="87"/>
        <end position="217"/>
    </location>
</feature>
<keyword evidence="6" id="KW-0072">Autophagy</keyword>
<keyword evidence="5" id="KW-0653">Protein transport</keyword>
<feature type="compositionally biased region" description="Low complexity" evidence="7">
    <location>
        <begin position="345"/>
        <end position="361"/>
    </location>
</feature>
<keyword evidence="4" id="KW-0813">Transport</keyword>
<dbReference type="PANTHER" id="PTHR40012:SF1">
    <property type="entry name" value="AUTOPHAGY-RELATED PROTEIN 29"/>
    <property type="match status" value="1"/>
</dbReference>
<evidence type="ECO:0000256" key="1">
    <source>
        <dbReference type="ARBA" id="ARBA00004329"/>
    </source>
</evidence>
<feature type="compositionally biased region" description="Low complexity" evidence="7">
    <location>
        <begin position="1"/>
        <end position="13"/>
    </location>
</feature>
<reference evidence="9 10" key="1">
    <citation type="submission" date="2020-07" db="EMBL/GenBank/DDBJ databases">
        <title>Comparative genomics of pyrophilous fungi reveals a link between fire events and developmental genes.</title>
        <authorList>
            <consortium name="DOE Joint Genome Institute"/>
            <person name="Steindorff A.S."/>
            <person name="Carver A."/>
            <person name="Calhoun S."/>
            <person name="Stillman K."/>
            <person name="Liu H."/>
            <person name="Lipzen A."/>
            <person name="Pangilinan J."/>
            <person name="Labutti K."/>
            <person name="Bruns T.D."/>
            <person name="Grigoriev I.V."/>
        </authorList>
    </citation>
    <scope>NUCLEOTIDE SEQUENCE [LARGE SCALE GENOMIC DNA]</scope>
    <source>
        <strain evidence="9 10">CBS 144469</strain>
    </source>
</reference>
<feature type="compositionally biased region" description="Polar residues" evidence="7">
    <location>
        <begin position="294"/>
        <end position="316"/>
    </location>
</feature>
<feature type="compositionally biased region" description="Basic and acidic residues" evidence="7">
    <location>
        <begin position="198"/>
        <end position="217"/>
    </location>
</feature>
<dbReference type="GO" id="GO:0000045">
    <property type="term" value="P:autophagosome assembly"/>
    <property type="evidence" value="ECO:0007669"/>
    <property type="project" value="InterPro"/>
</dbReference>
<name>A0A8H6IAJ6_9AGAR</name>
<gene>
    <name evidence="9" type="ORF">DFP72DRAFT_877558</name>
</gene>
<dbReference type="AlphaFoldDB" id="A0A8H6IAJ6"/>
<dbReference type="InterPro" id="IPR039362">
    <property type="entry name" value="ATG29_sf"/>
</dbReference>
<accession>A0A8H6IAJ6</accession>
<feature type="compositionally biased region" description="Polar residues" evidence="7">
    <location>
        <begin position="269"/>
        <end position="285"/>
    </location>
</feature>
<feature type="compositionally biased region" description="Pro residues" evidence="7">
    <location>
        <begin position="14"/>
        <end position="25"/>
    </location>
</feature>